<accession>A0AAV4PFK2</accession>
<organism evidence="1 2">
    <name type="scientific">Caerostris darwini</name>
    <dbReference type="NCBI Taxonomy" id="1538125"/>
    <lineage>
        <taxon>Eukaryota</taxon>
        <taxon>Metazoa</taxon>
        <taxon>Ecdysozoa</taxon>
        <taxon>Arthropoda</taxon>
        <taxon>Chelicerata</taxon>
        <taxon>Arachnida</taxon>
        <taxon>Araneae</taxon>
        <taxon>Araneomorphae</taxon>
        <taxon>Entelegynae</taxon>
        <taxon>Araneoidea</taxon>
        <taxon>Araneidae</taxon>
        <taxon>Caerostris</taxon>
    </lineage>
</organism>
<protein>
    <submittedName>
        <fullName evidence="1">Uncharacterized protein</fullName>
    </submittedName>
</protein>
<dbReference type="EMBL" id="BPLQ01002737">
    <property type="protein sequence ID" value="GIX95419.1"/>
    <property type="molecule type" value="Genomic_DNA"/>
</dbReference>
<name>A0AAV4PFK2_9ARAC</name>
<evidence type="ECO:0000313" key="2">
    <source>
        <dbReference type="Proteomes" id="UP001054837"/>
    </source>
</evidence>
<sequence>MNHLRRPISWARRIREKIQCEVSDKISSGTNLLTRFRQGGTNEGALFFLAVFHYPIKGRERAFVFACSIPSSGMNPRNEWTLGDRNDGILLPFVITSVYGPHFLGFRKHFSVWVSASTNGNL</sequence>
<dbReference type="Proteomes" id="UP001054837">
    <property type="component" value="Unassembled WGS sequence"/>
</dbReference>
<dbReference type="AlphaFoldDB" id="A0AAV4PFK2"/>
<comment type="caution">
    <text evidence="1">The sequence shown here is derived from an EMBL/GenBank/DDBJ whole genome shotgun (WGS) entry which is preliminary data.</text>
</comment>
<gene>
    <name evidence="1" type="ORF">CDAR_174491</name>
</gene>
<proteinExistence type="predicted"/>
<reference evidence="1 2" key="1">
    <citation type="submission" date="2021-06" db="EMBL/GenBank/DDBJ databases">
        <title>Caerostris darwini draft genome.</title>
        <authorList>
            <person name="Kono N."/>
            <person name="Arakawa K."/>
        </authorList>
    </citation>
    <scope>NUCLEOTIDE SEQUENCE [LARGE SCALE GENOMIC DNA]</scope>
</reference>
<evidence type="ECO:0000313" key="1">
    <source>
        <dbReference type="EMBL" id="GIX95419.1"/>
    </source>
</evidence>
<keyword evidence="2" id="KW-1185">Reference proteome</keyword>